<evidence type="ECO:0008006" key="4">
    <source>
        <dbReference type="Google" id="ProtNLM"/>
    </source>
</evidence>
<protein>
    <recommendedName>
        <fullName evidence="4">Nitrite reductase</fullName>
    </recommendedName>
</protein>
<name>A0A432ZPE9_9GAMM</name>
<dbReference type="EMBL" id="PIQH01000008">
    <property type="protein sequence ID" value="RUO79767.1"/>
    <property type="molecule type" value="Genomic_DNA"/>
</dbReference>
<dbReference type="OrthoDB" id="5772882at2"/>
<evidence type="ECO:0000256" key="1">
    <source>
        <dbReference type="SAM" id="Coils"/>
    </source>
</evidence>
<feature type="coiled-coil region" evidence="1">
    <location>
        <begin position="25"/>
        <end position="52"/>
    </location>
</feature>
<evidence type="ECO:0000313" key="2">
    <source>
        <dbReference type="EMBL" id="RUO79767.1"/>
    </source>
</evidence>
<dbReference type="AlphaFoldDB" id="A0A432ZPE9"/>
<reference evidence="2 3" key="1">
    <citation type="journal article" date="2011" name="Front. Microbiol.">
        <title>Genomic signatures of strain selection and enhancement in Bacillus atrophaeus var. globigii, a historical biowarfare simulant.</title>
        <authorList>
            <person name="Gibbons H.S."/>
            <person name="Broomall S.M."/>
            <person name="McNew L.A."/>
            <person name="Daligault H."/>
            <person name="Chapman C."/>
            <person name="Bruce D."/>
            <person name="Karavis M."/>
            <person name="Krepps M."/>
            <person name="McGregor P.A."/>
            <person name="Hong C."/>
            <person name="Park K.H."/>
            <person name="Akmal A."/>
            <person name="Feldman A."/>
            <person name="Lin J.S."/>
            <person name="Chang W.E."/>
            <person name="Higgs B.W."/>
            <person name="Demirev P."/>
            <person name="Lindquist J."/>
            <person name="Liem A."/>
            <person name="Fochler E."/>
            <person name="Read T.D."/>
            <person name="Tapia R."/>
            <person name="Johnson S."/>
            <person name="Bishop-Lilly K.A."/>
            <person name="Detter C."/>
            <person name="Han C."/>
            <person name="Sozhamannan S."/>
            <person name="Rosenzweig C.N."/>
            <person name="Skowronski E.W."/>
        </authorList>
    </citation>
    <scope>NUCLEOTIDE SEQUENCE [LARGE SCALE GENOMIC DNA]</scope>
    <source>
        <strain evidence="2 3">CC-PW-9</strain>
    </source>
</reference>
<keyword evidence="1" id="KW-0175">Coiled coil</keyword>
<comment type="caution">
    <text evidence="2">The sequence shown here is derived from an EMBL/GenBank/DDBJ whole genome shotgun (WGS) entry which is preliminary data.</text>
</comment>
<sequence>MNVTAVAIVAILAGSLVSLIKYLRQTTSSDQVKSLETEVDRLRERVQVLEEIVTDNKYTLNKEFENLKKTG</sequence>
<keyword evidence="3" id="KW-1185">Reference proteome</keyword>
<dbReference type="RefSeq" id="WP_126842274.1">
    <property type="nucleotide sequence ID" value="NZ_PIQH01000008.1"/>
</dbReference>
<accession>A0A432ZPE9</accession>
<organism evidence="2 3">
    <name type="scientific">Idiomarina tyrosinivorans</name>
    <dbReference type="NCBI Taxonomy" id="1445662"/>
    <lineage>
        <taxon>Bacteria</taxon>
        <taxon>Pseudomonadati</taxon>
        <taxon>Pseudomonadota</taxon>
        <taxon>Gammaproteobacteria</taxon>
        <taxon>Alteromonadales</taxon>
        <taxon>Idiomarinaceae</taxon>
        <taxon>Idiomarina</taxon>
    </lineage>
</organism>
<gene>
    <name evidence="2" type="ORF">CWI84_09035</name>
</gene>
<dbReference type="Proteomes" id="UP000287996">
    <property type="component" value="Unassembled WGS sequence"/>
</dbReference>
<proteinExistence type="predicted"/>
<evidence type="ECO:0000313" key="3">
    <source>
        <dbReference type="Proteomes" id="UP000287996"/>
    </source>
</evidence>